<reference evidence="1" key="1">
    <citation type="submission" date="2020-07" db="EMBL/GenBank/DDBJ databases">
        <title>Clarias magur genome sequencing, assembly and annotation.</title>
        <authorList>
            <person name="Kushwaha B."/>
            <person name="Kumar R."/>
            <person name="Das P."/>
            <person name="Joshi C.G."/>
            <person name="Kumar D."/>
            <person name="Nagpure N.S."/>
            <person name="Pandey M."/>
            <person name="Agarwal S."/>
            <person name="Srivastava S."/>
            <person name="Singh M."/>
            <person name="Sahoo L."/>
            <person name="Jayasankar P."/>
            <person name="Meher P.K."/>
            <person name="Koringa P.G."/>
            <person name="Iquebal M.A."/>
            <person name="Das S.P."/>
            <person name="Bit A."/>
            <person name="Patnaik S."/>
            <person name="Patel N."/>
            <person name="Shah T.M."/>
            <person name="Hinsu A."/>
            <person name="Jena J.K."/>
        </authorList>
    </citation>
    <scope>NUCLEOTIDE SEQUENCE</scope>
    <source>
        <strain evidence="1">CIFAMagur01</strain>
        <tissue evidence="1">Testis</tissue>
    </source>
</reference>
<proteinExistence type="predicted"/>
<keyword evidence="2" id="KW-1185">Reference proteome</keyword>
<comment type="caution">
    <text evidence="1">The sequence shown here is derived from an EMBL/GenBank/DDBJ whole genome shotgun (WGS) entry which is preliminary data.</text>
</comment>
<organism evidence="1 2">
    <name type="scientific">Clarias magur</name>
    <name type="common">Asian catfish</name>
    <name type="synonym">Macropteronotus magur</name>
    <dbReference type="NCBI Taxonomy" id="1594786"/>
    <lineage>
        <taxon>Eukaryota</taxon>
        <taxon>Metazoa</taxon>
        <taxon>Chordata</taxon>
        <taxon>Craniata</taxon>
        <taxon>Vertebrata</taxon>
        <taxon>Euteleostomi</taxon>
        <taxon>Actinopterygii</taxon>
        <taxon>Neopterygii</taxon>
        <taxon>Teleostei</taxon>
        <taxon>Ostariophysi</taxon>
        <taxon>Siluriformes</taxon>
        <taxon>Clariidae</taxon>
        <taxon>Clarias</taxon>
    </lineage>
</organism>
<feature type="non-terminal residue" evidence="1">
    <location>
        <position position="1"/>
    </location>
</feature>
<dbReference type="Proteomes" id="UP000727407">
    <property type="component" value="Unassembled WGS sequence"/>
</dbReference>
<evidence type="ECO:0000313" key="1">
    <source>
        <dbReference type="EMBL" id="KAF5904660.1"/>
    </source>
</evidence>
<protein>
    <submittedName>
        <fullName evidence="1">Putative glutamate synthase</fullName>
    </submittedName>
</protein>
<accession>A0A8J4U2P7</accession>
<name>A0A8J4U2P7_CLAMG</name>
<evidence type="ECO:0000313" key="2">
    <source>
        <dbReference type="Proteomes" id="UP000727407"/>
    </source>
</evidence>
<dbReference type="EMBL" id="QNUK01000053">
    <property type="protein sequence ID" value="KAF5904660.1"/>
    <property type="molecule type" value="Genomic_DNA"/>
</dbReference>
<dbReference type="AlphaFoldDB" id="A0A8J4U2P7"/>
<gene>
    <name evidence="1" type="primary">glt1</name>
    <name evidence="1" type="ORF">DAT39_005592</name>
</gene>
<sequence>AYMHAVSMSIKTVQNSILSSVERDKYTKAYLPFKPLFLSAVPTPRKKSQGALIPREPVERTSRRICLQ</sequence>